<accession>A0ABQ8SK01</accession>
<sequence>MASLYEDGNAPAGSLKAICKPSPKTGKRTALISLALCIFIQPLMPSTFVKEFQTYIGLFKNGSYVTSDPRNIRCKMAARTNTEVCSVIRFLRLKGTSLTENHLQIIEVYGANVILRKARFRVIYAAAPCAVTAAGHCEKRFRVDDRMVQLIFEPFRAEGVESPSINHKEQPLFRCYSTPSSEPTRSQRYLNFAACCAILTDLCSLHLIPSIDYIHWKRIQFDGCQAKDAAAAGDRNPRSSNFKNILNIIPDDATLHQEEITPSIYDETIQKIRDEIKDSSIWVSNETPDKEVYKCELKTNVDKCEFKTNGPAEDSNYKIPVNNVEEVLVKFLATFDDNGTKTGSFERIRQSTLQY</sequence>
<name>A0ABQ8SK01_PERAM</name>
<keyword evidence="2" id="KW-1185">Reference proteome</keyword>
<reference evidence="1 2" key="1">
    <citation type="journal article" date="2022" name="Allergy">
        <title>Genome assembly and annotation of Periplaneta americana reveal a comprehensive cockroach allergen profile.</title>
        <authorList>
            <person name="Wang L."/>
            <person name="Xiong Q."/>
            <person name="Saelim N."/>
            <person name="Wang L."/>
            <person name="Nong W."/>
            <person name="Wan A.T."/>
            <person name="Shi M."/>
            <person name="Liu X."/>
            <person name="Cao Q."/>
            <person name="Hui J.H.L."/>
            <person name="Sookrung N."/>
            <person name="Leung T.F."/>
            <person name="Tungtrongchitr A."/>
            <person name="Tsui S.K.W."/>
        </authorList>
    </citation>
    <scope>NUCLEOTIDE SEQUENCE [LARGE SCALE GENOMIC DNA]</scope>
    <source>
        <strain evidence="1">PWHHKU_190912</strain>
    </source>
</reference>
<dbReference type="EMBL" id="JAJSOF020000025">
    <property type="protein sequence ID" value="KAJ4434484.1"/>
    <property type="molecule type" value="Genomic_DNA"/>
</dbReference>
<evidence type="ECO:0000313" key="1">
    <source>
        <dbReference type="EMBL" id="KAJ4434484.1"/>
    </source>
</evidence>
<protein>
    <submittedName>
        <fullName evidence="1">Uncharacterized protein</fullName>
    </submittedName>
</protein>
<organism evidence="1 2">
    <name type="scientific">Periplaneta americana</name>
    <name type="common">American cockroach</name>
    <name type="synonym">Blatta americana</name>
    <dbReference type="NCBI Taxonomy" id="6978"/>
    <lineage>
        <taxon>Eukaryota</taxon>
        <taxon>Metazoa</taxon>
        <taxon>Ecdysozoa</taxon>
        <taxon>Arthropoda</taxon>
        <taxon>Hexapoda</taxon>
        <taxon>Insecta</taxon>
        <taxon>Pterygota</taxon>
        <taxon>Neoptera</taxon>
        <taxon>Polyneoptera</taxon>
        <taxon>Dictyoptera</taxon>
        <taxon>Blattodea</taxon>
        <taxon>Blattoidea</taxon>
        <taxon>Blattidae</taxon>
        <taxon>Blattinae</taxon>
        <taxon>Periplaneta</taxon>
    </lineage>
</organism>
<proteinExistence type="predicted"/>
<dbReference type="Proteomes" id="UP001148838">
    <property type="component" value="Unassembled WGS sequence"/>
</dbReference>
<gene>
    <name evidence="1" type="ORF">ANN_23046</name>
</gene>
<comment type="caution">
    <text evidence="1">The sequence shown here is derived from an EMBL/GenBank/DDBJ whole genome shotgun (WGS) entry which is preliminary data.</text>
</comment>
<evidence type="ECO:0000313" key="2">
    <source>
        <dbReference type="Proteomes" id="UP001148838"/>
    </source>
</evidence>